<evidence type="ECO:0008006" key="4">
    <source>
        <dbReference type="Google" id="ProtNLM"/>
    </source>
</evidence>
<keyword evidence="1" id="KW-0472">Membrane</keyword>
<sequence length="97" mass="10626">MAASNYSHYHHPPSLFLFFILMSITILLTHLIICVNAGDGEATNTAAEAPSTSLVQGRSCQNSWKDHAIKIYLLFIVGFYLVGQALLIINCVITACK</sequence>
<feature type="transmembrane region" description="Helical" evidence="1">
    <location>
        <begin position="15"/>
        <end position="35"/>
    </location>
</feature>
<organism evidence="2 3">
    <name type="scientific">Rosa chinensis</name>
    <name type="common">China rose</name>
    <dbReference type="NCBI Taxonomy" id="74649"/>
    <lineage>
        <taxon>Eukaryota</taxon>
        <taxon>Viridiplantae</taxon>
        <taxon>Streptophyta</taxon>
        <taxon>Embryophyta</taxon>
        <taxon>Tracheophyta</taxon>
        <taxon>Spermatophyta</taxon>
        <taxon>Magnoliopsida</taxon>
        <taxon>eudicotyledons</taxon>
        <taxon>Gunneridae</taxon>
        <taxon>Pentapetalae</taxon>
        <taxon>rosids</taxon>
        <taxon>fabids</taxon>
        <taxon>Rosales</taxon>
        <taxon>Rosaceae</taxon>
        <taxon>Rosoideae</taxon>
        <taxon>Rosoideae incertae sedis</taxon>
        <taxon>Rosa</taxon>
    </lineage>
</organism>
<evidence type="ECO:0000256" key="1">
    <source>
        <dbReference type="SAM" id="Phobius"/>
    </source>
</evidence>
<dbReference type="Proteomes" id="UP000238479">
    <property type="component" value="Chromosome 2"/>
</dbReference>
<name>A0A2P6S1S7_ROSCH</name>
<keyword evidence="1" id="KW-0812">Transmembrane</keyword>
<dbReference type="AlphaFoldDB" id="A0A2P6S1S7"/>
<comment type="caution">
    <text evidence="2">The sequence shown here is derived from an EMBL/GenBank/DDBJ whole genome shotgun (WGS) entry which is preliminary data.</text>
</comment>
<gene>
    <name evidence="2" type="ORF">RchiOBHm_Chr2g0157421</name>
</gene>
<keyword evidence="3" id="KW-1185">Reference proteome</keyword>
<dbReference type="EMBL" id="PDCK01000040">
    <property type="protein sequence ID" value="PRQ52615.1"/>
    <property type="molecule type" value="Genomic_DNA"/>
</dbReference>
<accession>A0A2P6S1S7</accession>
<dbReference type="Gramene" id="PRQ52615">
    <property type="protein sequence ID" value="PRQ52615"/>
    <property type="gene ID" value="RchiOBHm_Chr2g0157421"/>
</dbReference>
<feature type="transmembrane region" description="Helical" evidence="1">
    <location>
        <begin position="71"/>
        <end position="95"/>
    </location>
</feature>
<reference evidence="2 3" key="1">
    <citation type="journal article" date="2018" name="Nat. Genet.">
        <title>The Rosa genome provides new insights in the design of modern roses.</title>
        <authorList>
            <person name="Bendahmane M."/>
        </authorList>
    </citation>
    <scope>NUCLEOTIDE SEQUENCE [LARGE SCALE GENOMIC DNA]</scope>
    <source>
        <strain evidence="3">cv. Old Blush</strain>
    </source>
</reference>
<protein>
    <recommendedName>
        <fullName evidence="4">Transmembrane protein</fullName>
    </recommendedName>
</protein>
<keyword evidence="1" id="KW-1133">Transmembrane helix</keyword>
<proteinExistence type="predicted"/>
<evidence type="ECO:0000313" key="2">
    <source>
        <dbReference type="EMBL" id="PRQ52615.1"/>
    </source>
</evidence>
<evidence type="ECO:0000313" key="3">
    <source>
        <dbReference type="Proteomes" id="UP000238479"/>
    </source>
</evidence>